<comment type="caution">
    <text evidence="1">The sequence shown here is derived from an EMBL/GenBank/DDBJ whole genome shotgun (WGS) entry which is preliminary data.</text>
</comment>
<evidence type="ECO:0000313" key="1">
    <source>
        <dbReference type="EMBL" id="MDV5171227.1"/>
    </source>
</evidence>
<dbReference type="EMBL" id="JAWJZI010000011">
    <property type="protein sequence ID" value="MDV5171227.1"/>
    <property type="molecule type" value="Genomic_DNA"/>
</dbReference>
<keyword evidence="2" id="KW-1185">Reference proteome</keyword>
<accession>A0ABU3ZM83</accession>
<name>A0ABU3ZM83_9GAMM</name>
<proteinExistence type="predicted"/>
<dbReference type="Proteomes" id="UP001186452">
    <property type="component" value="Unassembled WGS sequence"/>
</dbReference>
<sequence>MFSLYTVQTKTLSEVGAILPDHQDDVLPDFTMGVPQGSYTYPQAAVYGR</sequence>
<protein>
    <submittedName>
        <fullName evidence="1">Uncharacterized protein</fullName>
    </submittedName>
</protein>
<organism evidence="1 2">
    <name type="scientific">Photobacterium rosenbergii</name>
    <dbReference type="NCBI Taxonomy" id="294936"/>
    <lineage>
        <taxon>Bacteria</taxon>
        <taxon>Pseudomonadati</taxon>
        <taxon>Pseudomonadota</taxon>
        <taxon>Gammaproteobacteria</taxon>
        <taxon>Vibrionales</taxon>
        <taxon>Vibrionaceae</taxon>
        <taxon>Photobacterium</taxon>
    </lineage>
</organism>
<evidence type="ECO:0000313" key="2">
    <source>
        <dbReference type="Proteomes" id="UP001186452"/>
    </source>
</evidence>
<reference evidence="1 2" key="1">
    <citation type="submission" date="2023-10" db="EMBL/GenBank/DDBJ databases">
        <title>Marine bacteria isolated from horseshoe crab.</title>
        <authorList>
            <person name="Cheng T.H."/>
        </authorList>
    </citation>
    <scope>NUCLEOTIDE SEQUENCE [LARGE SCALE GENOMIC DNA]</scope>
    <source>
        <strain evidence="1 2">HSC6</strain>
    </source>
</reference>
<gene>
    <name evidence="1" type="ORF">R2X38_19705</name>
</gene>
<dbReference type="RefSeq" id="WP_317524049.1">
    <property type="nucleotide sequence ID" value="NZ_JAWJZI010000011.1"/>
</dbReference>